<dbReference type="EMBL" id="JAIGYQ010000004">
    <property type="protein sequence ID" value="MBX7490648.1"/>
    <property type="molecule type" value="Genomic_DNA"/>
</dbReference>
<keyword evidence="8 10" id="KW-0808">Transferase</keyword>
<keyword evidence="6 8" id="KW-0239">DNA-directed DNA polymerase</keyword>
<dbReference type="CDD" id="cd18137">
    <property type="entry name" value="HLD_clamp_pol_III_gamma_tau"/>
    <property type="match status" value="1"/>
</dbReference>
<keyword evidence="4" id="KW-0862">Zinc</keyword>
<comment type="catalytic activity">
    <reaction evidence="7 8">
        <text>DNA(n) + a 2'-deoxyribonucleoside 5'-triphosphate = DNA(n+1) + diphosphate</text>
        <dbReference type="Rhea" id="RHEA:22508"/>
        <dbReference type="Rhea" id="RHEA-COMP:17339"/>
        <dbReference type="Rhea" id="RHEA-COMP:17340"/>
        <dbReference type="ChEBI" id="CHEBI:33019"/>
        <dbReference type="ChEBI" id="CHEBI:61560"/>
        <dbReference type="ChEBI" id="CHEBI:173112"/>
        <dbReference type="EC" id="2.7.7.7"/>
    </reaction>
</comment>
<dbReference type="PANTHER" id="PTHR11669">
    <property type="entry name" value="REPLICATION FACTOR C / DNA POLYMERASE III GAMMA-TAU SUBUNIT"/>
    <property type="match status" value="1"/>
</dbReference>
<evidence type="ECO:0000256" key="4">
    <source>
        <dbReference type="ARBA" id="ARBA00022833"/>
    </source>
</evidence>
<dbReference type="RefSeq" id="WP_221531849.1">
    <property type="nucleotide sequence ID" value="NZ_JAIGYP010000004.1"/>
</dbReference>
<dbReference type="InterPro" id="IPR045085">
    <property type="entry name" value="HLD_clamp_pol_III_gamma_tau"/>
</dbReference>
<evidence type="ECO:0000313" key="10">
    <source>
        <dbReference type="EMBL" id="MBX7490648.1"/>
    </source>
</evidence>
<dbReference type="SUPFAM" id="SSF52540">
    <property type="entry name" value="P-loop containing nucleoside triphosphate hydrolases"/>
    <property type="match status" value="1"/>
</dbReference>
<dbReference type="Gene3D" id="1.10.8.60">
    <property type="match status" value="1"/>
</dbReference>
<proteinExistence type="inferred from homology"/>
<name>A0ABS7JMM4_9HELI</name>
<dbReference type="Pfam" id="PF22608">
    <property type="entry name" value="DNAX_ATPase_lid"/>
    <property type="match status" value="1"/>
</dbReference>
<dbReference type="CDD" id="cd00009">
    <property type="entry name" value="AAA"/>
    <property type="match status" value="1"/>
</dbReference>
<keyword evidence="2" id="KW-0479">Metal-binding</keyword>
<dbReference type="Proteomes" id="UP000700059">
    <property type="component" value="Unassembled WGS sequence"/>
</dbReference>
<comment type="caution">
    <text evidence="10">The sequence shown here is derived from an EMBL/GenBank/DDBJ whole genome shotgun (WGS) entry which is preliminary data.</text>
</comment>
<accession>A0ABS7JMM4</accession>
<evidence type="ECO:0000256" key="7">
    <source>
        <dbReference type="ARBA" id="ARBA00049244"/>
    </source>
</evidence>
<sequence>MEQQALALKYRPMDFDELVGQEAVSRTLSLALDSKRLSHAYLFSGLRGSGKTSSARIFARALQCNSGPCSKPCGACPNCLAANPHKMSHIDIMELDGASNRKIDDIRDLIEQTKYHPNMGRFKIFIIDEVHMLTREAFNALLKTLEEPPEYVKFILATTDPLKLPATILSRTQHFRFKRISDKHIFEHLKKILKNEQIPYQEEALKMLIRSGAGSLRDTLTLLDQAIIYSNYNVTSEVCANMLGLINVESLNTLFECVFAQDREALLNVLEGFFEYECGILLDEMSIFLKDRLLQGDDMRYSSLLVDRFFRIITQAKELLFLGSESEFVLTLSAFKMLEALKVESIEIAIEHLERDFFESPLKPQIWADTGAQNVKSKIDSQEEKIETPRLEALEIREQNTELEAQAILARESKTLQSQVIETPKEVSKNAKCKTTESKSAQDSAQEHAKALFELLKQKISAHNYDLGEIFTKDVRFVSFQDSVLTWETLSADKGRERLIKAYSIIKGYVLEVFGMQTQIKNISNPHEVQNAESKILDSKGAQDSISQTQENVQTNTQLNLQDSATLSSQEQVQREVTQALQTPLLQSAQELLDIKQIKVRAIPMDSVGSH</sequence>
<protein>
    <recommendedName>
        <fullName evidence="8">DNA polymerase III subunit gamma/tau</fullName>
        <ecNumber evidence="8">2.7.7.7</ecNumber>
    </recommendedName>
</protein>
<comment type="similarity">
    <text evidence="1 8">Belongs to the DnaX/STICHEL family.</text>
</comment>
<evidence type="ECO:0000313" key="11">
    <source>
        <dbReference type="Proteomes" id="UP000700059"/>
    </source>
</evidence>
<dbReference type="InterPro" id="IPR003593">
    <property type="entry name" value="AAA+_ATPase"/>
</dbReference>
<keyword evidence="8" id="KW-0235">DNA replication</keyword>
<dbReference type="Pfam" id="PF13177">
    <property type="entry name" value="DNA_pol3_delta2"/>
    <property type="match status" value="1"/>
</dbReference>
<evidence type="ECO:0000256" key="6">
    <source>
        <dbReference type="ARBA" id="ARBA00022932"/>
    </source>
</evidence>
<keyword evidence="3 8" id="KW-0547">Nucleotide-binding</keyword>
<keyword evidence="8 10" id="KW-0548">Nucleotidyltransferase</keyword>
<dbReference type="PANTHER" id="PTHR11669:SF0">
    <property type="entry name" value="PROTEIN STICHEL-LIKE 2"/>
    <property type="match status" value="1"/>
</dbReference>
<evidence type="ECO:0000256" key="1">
    <source>
        <dbReference type="ARBA" id="ARBA00006360"/>
    </source>
</evidence>
<evidence type="ECO:0000256" key="8">
    <source>
        <dbReference type="RuleBase" id="RU364063"/>
    </source>
</evidence>
<keyword evidence="11" id="KW-1185">Reference proteome</keyword>
<gene>
    <name evidence="8" type="primary">dnaX</name>
    <name evidence="10" type="ORF">K4G57_04100</name>
</gene>
<evidence type="ECO:0000256" key="3">
    <source>
        <dbReference type="ARBA" id="ARBA00022741"/>
    </source>
</evidence>
<dbReference type="NCBIfam" id="NF006280">
    <property type="entry name" value="PRK08451.1"/>
    <property type="match status" value="1"/>
</dbReference>
<reference evidence="10 11" key="1">
    <citation type="submission" date="2021-08" db="EMBL/GenBank/DDBJ databases">
        <title>Helicobacter spp. isolated from feces of Anatolian Ground Squirrel (Spermophilus xanthoprymnus) in Turkey.</title>
        <authorList>
            <person name="Aydin F."/>
            <person name="Abay S."/>
            <person name="Kayman T."/>
            <person name="Karakaya E."/>
            <person name="Saticioglu I.B."/>
        </authorList>
    </citation>
    <scope>NUCLEOTIDE SEQUENCE [LARGE SCALE GENOMIC DNA]</scope>
    <source>
        <strain evidence="10 11">Faydin-H70</strain>
    </source>
</reference>
<comment type="subunit">
    <text evidence="8">DNA polymerase III contains a core (composed of alpha, epsilon and theta chains) that associates with a tau subunit. This core dimerizes to form the POLIII' complex. PolIII' associates with the gamma complex (composed of gamma, delta, delta', psi and chi chains) and with the beta chain to form the complete DNA polymerase III complex.</text>
</comment>
<evidence type="ECO:0000256" key="2">
    <source>
        <dbReference type="ARBA" id="ARBA00022723"/>
    </source>
</evidence>
<evidence type="ECO:0000259" key="9">
    <source>
        <dbReference type="SMART" id="SM00382"/>
    </source>
</evidence>
<keyword evidence="5 8" id="KW-0067">ATP-binding</keyword>
<comment type="function">
    <text evidence="8">DNA polymerase III is a complex, multichain enzyme responsible for most of the replicative synthesis in bacteria. This DNA polymerase also exhibits 3' to 5' exonuclease activity.</text>
</comment>
<dbReference type="InterPro" id="IPR050238">
    <property type="entry name" value="DNA_Rep/Repair_Clamp_Loader"/>
</dbReference>
<dbReference type="EC" id="2.7.7.7" evidence="8"/>
<dbReference type="Gene3D" id="3.40.50.300">
    <property type="entry name" value="P-loop containing nucleotide triphosphate hydrolases"/>
    <property type="match status" value="1"/>
</dbReference>
<dbReference type="InterPro" id="IPR012763">
    <property type="entry name" value="DNA_pol_III_sug/sutau_N"/>
</dbReference>
<organism evidence="10 11">
    <name type="scientific">Helicobacter turcicus</name>
    <dbReference type="NCBI Taxonomy" id="2867412"/>
    <lineage>
        <taxon>Bacteria</taxon>
        <taxon>Pseudomonadati</taxon>
        <taxon>Campylobacterota</taxon>
        <taxon>Epsilonproteobacteria</taxon>
        <taxon>Campylobacterales</taxon>
        <taxon>Helicobacteraceae</taxon>
        <taxon>Helicobacter</taxon>
    </lineage>
</organism>
<dbReference type="NCBIfam" id="TIGR02397">
    <property type="entry name" value="dnaX_nterm"/>
    <property type="match status" value="1"/>
</dbReference>
<dbReference type="GO" id="GO:0003887">
    <property type="term" value="F:DNA-directed DNA polymerase activity"/>
    <property type="evidence" value="ECO:0007669"/>
    <property type="project" value="UniProtKB-EC"/>
</dbReference>
<feature type="domain" description="AAA+ ATPase" evidence="9">
    <location>
        <begin position="37"/>
        <end position="181"/>
    </location>
</feature>
<dbReference type="SMART" id="SM00382">
    <property type="entry name" value="AAA"/>
    <property type="match status" value="1"/>
</dbReference>
<dbReference type="InterPro" id="IPR027417">
    <property type="entry name" value="P-loop_NTPase"/>
</dbReference>
<evidence type="ECO:0000256" key="5">
    <source>
        <dbReference type="ARBA" id="ARBA00022840"/>
    </source>
</evidence>